<organism evidence="1 2">
    <name type="scientific">Liquidambar formosana</name>
    <name type="common">Formosan gum</name>
    <dbReference type="NCBI Taxonomy" id="63359"/>
    <lineage>
        <taxon>Eukaryota</taxon>
        <taxon>Viridiplantae</taxon>
        <taxon>Streptophyta</taxon>
        <taxon>Embryophyta</taxon>
        <taxon>Tracheophyta</taxon>
        <taxon>Spermatophyta</taxon>
        <taxon>Magnoliopsida</taxon>
        <taxon>eudicotyledons</taxon>
        <taxon>Gunneridae</taxon>
        <taxon>Pentapetalae</taxon>
        <taxon>Saxifragales</taxon>
        <taxon>Altingiaceae</taxon>
        <taxon>Liquidambar</taxon>
    </lineage>
</organism>
<dbReference type="AlphaFoldDB" id="A0AAP0RJH5"/>
<dbReference type="EMBL" id="JBBPBK010000009">
    <property type="protein sequence ID" value="KAK9278464.1"/>
    <property type="molecule type" value="Genomic_DNA"/>
</dbReference>
<accession>A0AAP0RJH5</accession>
<dbReference type="Proteomes" id="UP001415857">
    <property type="component" value="Unassembled WGS sequence"/>
</dbReference>
<keyword evidence="2" id="KW-1185">Reference proteome</keyword>
<evidence type="ECO:0000313" key="1">
    <source>
        <dbReference type="EMBL" id="KAK9278464.1"/>
    </source>
</evidence>
<proteinExistence type="predicted"/>
<comment type="caution">
    <text evidence="1">The sequence shown here is derived from an EMBL/GenBank/DDBJ whole genome shotgun (WGS) entry which is preliminary data.</text>
</comment>
<evidence type="ECO:0000313" key="2">
    <source>
        <dbReference type="Proteomes" id="UP001415857"/>
    </source>
</evidence>
<sequence>MEATVLALKILMEKLFHIFLEGGYLLRFLNIDDGWQETVNELHKEGEPIFDINVLKISGRYKSHLSVGSSTCIINLTSASQRRKDQALVLLIECFSIPTRAYSSLTIYLIGHFRYPRNSKEEVSLGVVLVVEEPLLDAATCGLKSNFETWHQLSYKFYCQILF</sequence>
<reference evidence="1 2" key="1">
    <citation type="journal article" date="2024" name="Plant J.">
        <title>Genome sequences and population genomics reveal climatic adaptation and genomic divergence between two closely related sweetgum species.</title>
        <authorList>
            <person name="Xu W.Q."/>
            <person name="Ren C.Q."/>
            <person name="Zhang X.Y."/>
            <person name="Comes H.P."/>
            <person name="Liu X.H."/>
            <person name="Li Y.G."/>
            <person name="Kettle C.J."/>
            <person name="Jalonen R."/>
            <person name="Gaisberger H."/>
            <person name="Ma Y.Z."/>
            <person name="Qiu Y.X."/>
        </authorList>
    </citation>
    <scope>NUCLEOTIDE SEQUENCE [LARGE SCALE GENOMIC DNA]</scope>
    <source>
        <strain evidence="1">Hangzhou</strain>
    </source>
</reference>
<name>A0AAP0RJH5_LIQFO</name>
<gene>
    <name evidence="1" type="ORF">L1049_028029</name>
</gene>
<protein>
    <submittedName>
        <fullName evidence="1">Uncharacterized protein</fullName>
    </submittedName>
</protein>